<dbReference type="SUPFAM" id="SSF51735">
    <property type="entry name" value="NAD(P)-binding Rossmann-fold domains"/>
    <property type="match status" value="1"/>
</dbReference>
<dbReference type="InterPro" id="IPR011032">
    <property type="entry name" value="GroES-like_sf"/>
</dbReference>
<feature type="domain" description="Enoyl reductase (ER)" evidence="3">
    <location>
        <begin position="31"/>
        <end position="344"/>
    </location>
</feature>
<dbReference type="EMBL" id="JBHFFA010000001">
    <property type="protein sequence ID" value="KAL2650530.1"/>
    <property type="molecule type" value="Genomic_DNA"/>
</dbReference>
<keyword evidence="1" id="KW-0521">NADP</keyword>
<protein>
    <recommendedName>
        <fullName evidence="3">Enoyl reductase (ER) domain-containing protein</fullName>
    </recommendedName>
</protein>
<dbReference type="Pfam" id="PF00107">
    <property type="entry name" value="ADH_zinc_N"/>
    <property type="match status" value="1"/>
</dbReference>
<dbReference type="Gene3D" id="3.40.50.720">
    <property type="entry name" value="NAD(P)-binding Rossmann-like Domain"/>
    <property type="match status" value="1"/>
</dbReference>
<evidence type="ECO:0000256" key="1">
    <source>
        <dbReference type="ARBA" id="ARBA00022857"/>
    </source>
</evidence>
<dbReference type="AlphaFoldDB" id="A0ABD1ZGT7"/>
<dbReference type="CDD" id="cd05276">
    <property type="entry name" value="p53_inducible_oxidoreductase"/>
    <property type="match status" value="1"/>
</dbReference>
<name>A0ABD1ZGT7_9MARC</name>
<comment type="caution">
    <text evidence="4">The sequence shown here is derived from an EMBL/GenBank/DDBJ whole genome shotgun (WGS) entry which is preliminary data.</text>
</comment>
<gene>
    <name evidence="4" type="ORF">R1flu_018658</name>
</gene>
<evidence type="ECO:0000259" key="3">
    <source>
        <dbReference type="SMART" id="SM00829"/>
    </source>
</evidence>
<dbReference type="SUPFAM" id="SSF50129">
    <property type="entry name" value="GroES-like"/>
    <property type="match status" value="1"/>
</dbReference>
<dbReference type="InterPro" id="IPR036291">
    <property type="entry name" value="NAD(P)-bd_dom_sf"/>
</dbReference>
<dbReference type="Gene3D" id="3.90.180.10">
    <property type="entry name" value="Medium-chain alcohol dehydrogenases, catalytic domain"/>
    <property type="match status" value="1"/>
</dbReference>
<sequence>MRGTGVLWTGASQFVKKAVGNMKAVVITQAGGPEVLKLLDVEEPKLGEKEVMIKVAASALNRADCLQRQGKYPPPPGASLYPGLECSGVIEALGQGVQKWKVGDQVCALLGGGGYSEKINVPEGQVMPLPKGVSLLEAAALPEVTCTVWSTVFMTSKLTAGESFLVHGGSSGIGTFAIQIAKAKGCKVFCTVGKQDKAEFCKKLGADVVINYKEQDFVQVIKQETDGKGVNVILDHIGASYIQKNLDALSMDGRLFIIGLMGGAVGQINLAPIISKRLTVQGAGLRSRTTEKKNEIVGEVVKNVWPEVEAGRVKPIVHCSIPMAEAGKAHELMESSAHCGKILLVNQN</sequence>
<dbReference type="Proteomes" id="UP001605036">
    <property type="component" value="Unassembled WGS sequence"/>
</dbReference>
<dbReference type="PANTHER" id="PTHR48106">
    <property type="entry name" value="QUINONE OXIDOREDUCTASE PIG3-RELATED"/>
    <property type="match status" value="1"/>
</dbReference>
<proteinExistence type="predicted"/>
<dbReference type="InterPro" id="IPR020843">
    <property type="entry name" value="ER"/>
</dbReference>
<dbReference type="InterPro" id="IPR013154">
    <property type="entry name" value="ADH-like_N"/>
</dbReference>
<dbReference type="GO" id="GO:0016491">
    <property type="term" value="F:oxidoreductase activity"/>
    <property type="evidence" value="ECO:0007669"/>
    <property type="project" value="UniProtKB-KW"/>
</dbReference>
<evidence type="ECO:0000313" key="5">
    <source>
        <dbReference type="Proteomes" id="UP001605036"/>
    </source>
</evidence>
<keyword evidence="5" id="KW-1185">Reference proteome</keyword>
<dbReference type="NCBIfam" id="TIGR02824">
    <property type="entry name" value="quinone_pig3"/>
    <property type="match status" value="1"/>
</dbReference>
<reference evidence="4 5" key="1">
    <citation type="submission" date="2024-09" db="EMBL/GenBank/DDBJ databases">
        <title>Chromosome-scale assembly of Riccia fluitans.</title>
        <authorList>
            <person name="Paukszto L."/>
            <person name="Sawicki J."/>
            <person name="Karawczyk K."/>
            <person name="Piernik-Szablinska J."/>
            <person name="Szczecinska M."/>
            <person name="Mazdziarz M."/>
        </authorList>
    </citation>
    <scope>NUCLEOTIDE SEQUENCE [LARGE SCALE GENOMIC DNA]</scope>
    <source>
        <strain evidence="4">Rf_01</strain>
        <tissue evidence="4">Aerial parts of the thallus</tissue>
    </source>
</reference>
<accession>A0ABD1ZGT7</accession>
<organism evidence="4 5">
    <name type="scientific">Riccia fluitans</name>
    <dbReference type="NCBI Taxonomy" id="41844"/>
    <lineage>
        <taxon>Eukaryota</taxon>
        <taxon>Viridiplantae</taxon>
        <taxon>Streptophyta</taxon>
        <taxon>Embryophyta</taxon>
        <taxon>Marchantiophyta</taxon>
        <taxon>Marchantiopsida</taxon>
        <taxon>Marchantiidae</taxon>
        <taxon>Marchantiales</taxon>
        <taxon>Ricciaceae</taxon>
        <taxon>Riccia</taxon>
    </lineage>
</organism>
<dbReference type="SMART" id="SM00829">
    <property type="entry name" value="PKS_ER"/>
    <property type="match status" value="1"/>
</dbReference>
<dbReference type="InterPro" id="IPR014189">
    <property type="entry name" value="Quinone_OxRdtase_PIG3"/>
</dbReference>
<dbReference type="Pfam" id="PF08240">
    <property type="entry name" value="ADH_N"/>
    <property type="match status" value="1"/>
</dbReference>
<evidence type="ECO:0000313" key="4">
    <source>
        <dbReference type="EMBL" id="KAL2650530.1"/>
    </source>
</evidence>
<evidence type="ECO:0000256" key="2">
    <source>
        <dbReference type="ARBA" id="ARBA00023002"/>
    </source>
</evidence>
<keyword evidence="2" id="KW-0560">Oxidoreductase</keyword>
<dbReference type="InterPro" id="IPR013149">
    <property type="entry name" value="ADH-like_C"/>
</dbReference>
<dbReference type="PANTHER" id="PTHR48106:SF8">
    <property type="entry name" value="OS02G0805600 PROTEIN"/>
    <property type="match status" value="1"/>
</dbReference>